<dbReference type="eggNOG" id="ENOG502QYN2">
    <property type="taxonomic scope" value="Eukaryota"/>
</dbReference>
<feature type="compositionally biased region" description="Basic residues" evidence="1">
    <location>
        <begin position="417"/>
        <end position="427"/>
    </location>
</feature>
<keyword evidence="4" id="KW-1185">Reference proteome</keyword>
<evidence type="ECO:0000313" key="3">
    <source>
        <dbReference type="EMBL" id="CEL70531.1"/>
    </source>
</evidence>
<reference evidence="3" key="4">
    <citation type="journal article" date="2015" name="PLoS ONE">
        <title>Comprehensive Evaluation of Toxoplasma gondii VEG and Neospora caninum LIV Genomes with Tachyzoite Stage Transcriptome and Proteome Defines Novel Transcript Features.</title>
        <authorList>
            <person name="Ramaprasad A."/>
            <person name="Mourier T."/>
            <person name="Naeem R."/>
            <person name="Malas T.B."/>
            <person name="Moussa E."/>
            <person name="Panigrahi A."/>
            <person name="Vermont S.J."/>
            <person name="Otto T.D."/>
            <person name="Wastling J."/>
            <person name="Pain A."/>
        </authorList>
    </citation>
    <scope>NUCLEOTIDE SEQUENCE</scope>
    <source>
        <strain evidence="3">Liverpool</strain>
    </source>
</reference>
<evidence type="ECO:0000313" key="2">
    <source>
        <dbReference type="EMBL" id="CBZ55788.1"/>
    </source>
</evidence>
<dbReference type="EMBL" id="LN714487">
    <property type="protein sequence ID" value="CEL70531.1"/>
    <property type="molecule type" value="Genomic_DNA"/>
</dbReference>
<reference evidence="4" key="3">
    <citation type="journal article" date="2012" name="PLoS Pathog.">
        <title>Comparative genomics of the apicomplexan parasites Toxoplasma gondii and Neospora caninum: Coccidia differing in host range and transmission strategy.</title>
        <authorList>
            <person name="Reid A.J."/>
            <person name="Vermont S.J."/>
            <person name="Cotton J.A."/>
            <person name="Harris D."/>
            <person name="Hill-Cawthorne G.A."/>
            <person name="Konen-Waisman S."/>
            <person name="Latham S.M."/>
            <person name="Mourier T."/>
            <person name="Norton R."/>
            <person name="Quail M.A."/>
            <person name="Sanders M."/>
            <person name="Shanmugam D."/>
            <person name="Sohal A."/>
            <person name="Wasmuth J.D."/>
            <person name="Brunk B."/>
            <person name="Grigg M.E."/>
            <person name="Howard J.C."/>
            <person name="Parkinson J."/>
            <person name="Roos D.S."/>
            <person name="Trees A.J."/>
            <person name="Berriman M."/>
            <person name="Pain A."/>
            <person name="Wastling J.M."/>
        </authorList>
    </citation>
    <scope>NUCLEOTIDE SEQUENCE [LARGE SCALE GENOMIC DNA]</scope>
    <source>
        <strain evidence="4">Liverpool</strain>
    </source>
</reference>
<sequence>MANEIEREGFQPSVGGGDTSSSGRLPATRAGAGSRVYEPLFERKYIVKDASFTSDMLRCNSSPTGVPCSLCTAWPFVSKTPRHHPSNGGSTGPQNPIVDLQVGPSPPEDRTPRGGLVQEQIDMDKPAPDFRRVPGESGGDGTNTDSAVAAPLLSSQMEEAIELFLEEEKLLEDLDRIQATEIYSVFRDPTNTRAGRLTMGPGKVSALCLPGGATSARSMSQGSPRRTRTTVYGRDVEGGNRCSGFCPTSSRPTVGTPASLVVAGGSPGEAQIVLPASGVGAYNSISSTKAQPTADRQHVILTALEWERFRRIVTNLLSTNIDLRSKLRSSQQHFRQLGYSDNLEQTVARLKCEELQMRRSAATREASFADSYSLRAKLSACRTGLAGIEDPLQTYQSQCHSLRDLKTVLGEAVKQAKERRKQKRSNRRAMPVPPVVGEDTQPSGSRWICPQGCAEVHKEIRAAAGRCFVVSIQVRCPCCREQTQGTESPTSGYSKSPALCRHGSSTGSVTGPPGADRLKEFDRAYVKHRADLCPSGEVPGLAEKDRPTASEFAVPGGSPQTAANSCPETFEDLHRSFLARELEEMISNKGAEVIIVIYDTMTSDVHFQTLNMREWPENATREFVHGVVLHISSNLQIQSICAPDRWQAHPTVNSLPATTETRRPAGSESNEALTLQYKKPESVACFGKTVVHGHADDSFFEEVNECLVYSGYHEVSGGGDSAKEPTYFFVFIYQRTERLLVARLYSPRSTQLLTAWIDVLSAKREHVKFLASQRPFVKPSYARTEQGAGAEAACKREDESFLLSADLLHFIVSRLRHENGRLFLLRVAEDNDTKDSHHQSNLKSEGSLFNTALEVSSHSVKKDGPVDVKSHDCRQRFFEALSVSETTVGGRTTLTFRHPQLVEQGADESGSSRKSSFVLVQSTVSLLPLEESVSFIVYDPETAWFAESSFRLLDGVGVVQSRQRTFLQKLSLNQALLEQLFEELSTPTACAPKHVRTDWFPLSHHADEPPSTIPDNSATTENQENEHEEKEADHDIGGGSAGAESSPTDGEDARKLTASEENPREKDDAPRVQTARTGAALSRLQWLALLQEIYRDLTLTSKSLMLPGVALGPVTTYA</sequence>
<evidence type="ECO:0000313" key="4">
    <source>
        <dbReference type="Proteomes" id="UP000007494"/>
    </source>
</evidence>
<feature type="region of interest" description="Disordered" evidence="1">
    <location>
        <begin position="1001"/>
        <end position="1076"/>
    </location>
</feature>
<dbReference type="RefSeq" id="XP_003885814.1">
    <property type="nucleotide sequence ID" value="XM_003885765.1"/>
</dbReference>
<dbReference type="OrthoDB" id="329745at2759"/>
<dbReference type="EMBL" id="FR823393">
    <property type="protein sequence ID" value="CBZ55788.1"/>
    <property type="molecule type" value="Genomic_DNA"/>
</dbReference>
<evidence type="ECO:0000256" key="1">
    <source>
        <dbReference type="SAM" id="MobiDB-lite"/>
    </source>
</evidence>
<dbReference type="OMA" id="VAMRESC"/>
<feature type="compositionally biased region" description="Basic and acidic residues" evidence="1">
    <location>
        <begin position="122"/>
        <end position="134"/>
    </location>
</feature>
<name>F0VPZ1_NEOCL</name>
<reference evidence="2" key="2">
    <citation type="submission" date="2011-03" db="EMBL/GenBank/DDBJ databases">
        <title>Comparative genomics and transcriptomics of Neospora caninum and Toxoplasma gondii.</title>
        <authorList>
            <person name="Reid A.J."/>
            <person name="Sohal A."/>
            <person name="Harris D."/>
            <person name="Quail M."/>
            <person name="Sanders M."/>
            <person name="Berriman M."/>
            <person name="Wastling J.M."/>
            <person name="Pain A."/>
        </authorList>
    </citation>
    <scope>NUCLEOTIDE SEQUENCE</scope>
    <source>
        <strain evidence="2">Liverpool</strain>
    </source>
</reference>
<dbReference type="InParanoid" id="F0VPZ1"/>
<gene>
    <name evidence="3" type="ORF">BN1204_062140</name>
    <name evidence="2" type="ORF">NCLIV_062140</name>
</gene>
<dbReference type="Proteomes" id="UP000007494">
    <property type="component" value="Chromosome XII"/>
</dbReference>
<proteinExistence type="predicted"/>
<feature type="region of interest" description="Disordered" evidence="1">
    <location>
        <begin position="416"/>
        <end position="443"/>
    </location>
</feature>
<dbReference type="VEuPathDB" id="ToxoDB:NCLIV_062140"/>
<organism evidence="2 4">
    <name type="scientific">Neospora caninum (strain Liverpool)</name>
    <dbReference type="NCBI Taxonomy" id="572307"/>
    <lineage>
        <taxon>Eukaryota</taxon>
        <taxon>Sar</taxon>
        <taxon>Alveolata</taxon>
        <taxon>Apicomplexa</taxon>
        <taxon>Conoidasida</taxon>
        <taxon>Coccidia</taxon>
        <taxon>Eucoccidiorida</taxon>
        <taxon>Eimeriorina</taxon>
        <taxon>Sarcocystidae</taxon>
        <taxon>Neospora</taxon>
    </lineage>
</organism>
<feature type="region of interest" description="Disordered" evidence="1">
    <location>
        <begin position="1"/>
        <end position="33"/>
    </location>
</feature>
<accession>F0VPZ1</accession>
<reference evidence="2" key="1">
    <citation type="submission" date="2011-02" db="EMBL/GenBank/DDBJ databases">
        <authorList>
            <person name="Aslett M."/>
        </authorList>
    </citation>
    <scope>NUCLEOTIDE SEQUENCE</scope>
    <source>
        <strain evidence="2">Liverpool</strain>
    </source>
</reference>
<dbReference type="AlphaFoldDB" id="F0VPZ1"/>
<dbReference type="GeneID" id="13441219"/>
<feature type="region of interest" description="Disordered" evidence="1">
    <location>
        <begin position="81"/>
        <end position="145"/>
    </location>
</feature>
<feature type="compositionally biased region" description="Basic and acidic residues" evidence="1">
    <location>
        <begin position="1024"/>
        <end position="1036"/>
    </location>
</feature>
<feature type="compositionally biased region" description="Basic and acidic residues" evidence="1">
    <location>
        <begin position="1051"/>
        <end position="1070"/>
    </location>
</feature>
<protein>
    <submittedName>
        <fullName evidence="2">Uncharacterized protein</fullName>
    </submittedName>
</protein>